<dbReference type="SUPFAM" id="SSF48592">
    <property type="entry name" value="GroEL equatorial domain-like"/>
    <property type="match status" value="1"/>
</dbReference>
<evidence type="ECO:0000256" key="9">
    <source>
        <dbReference type="RuleBase" id="RU004192"/>
    </source>
</evidence>
<dbReference type="FunFam" id="3.50.7.10:FF:000010">
    <property type="entry name" value="T-complex protein 1 subunit delta"/>
    <property type="match status" value="1"/>
</dbReference>
<dbReference type="Gene3D" id="1.10.560.10">
    <property type="entry name" value="GroEL-like equatorial domain"/>
    <property type="match status" value="1"/>
</dbReference>
<dbReference type="InterPro" id="IPR002194">
    <property type="entry name" value="Chaperonin_TCP-1_CS"/>
</dbReference>
<dbReference type="InterPro" id="IPR027409">
    <property type="entry name" value="GroEL-like_apical_dom_sf"/>
</dbReference>
<comment type="similarity">
    <text evidence="2 8">Belongs to the TCP-1 chaperonin family.</text>
</comment>
<comment type="caution">
    <text evidence="11">The sequence shown here is derived from an EMBL/GenBank/DDBJ whole genome shotgun (WGS) entry which is preliminary data.</text>
</comment>
<keyword evidence="5 8" id="KW-0547">Nucleotide-binding</keyword>
<sequence>MSATSSAKPQSLLLNKKDKPKQIRQSNVDSAKALGDAIRTSLGPRGMDKMIFGRGKNVTITNDGATILKEMKTTHPVAQMLSNMSHSQDIEAGDGTTTVVIYASGFLQAADQLLKREIHPTKISDGFKVATDMAMEILKPMGIPVDLTDRDSLIKNATTSLSSKVVSQNANLLAPLSVDAVLRVLDGDTVDLKSIRVIKRLGGTIEDTELITDGLVLKQKASHKCGNPITRVEKAKIGLIQFCLSPPKTDMENNIIVSDYTQMDRVLRDQRVYILNRCKAIQKTGCNVLLIQKSILRDAVTEQSLQFLNKMKIMVVHDIERDEVEFICKTVGCRPVASVDHFVPEALGTADLVEEISTGFDSYVKISGLGRPIHTVSLVVRGSNELLLEEAERSIHDALCVIRSIVKGRHMIAGGGAAEIELAYQLEEKARLLTGTEALCVQAFARSLEMVPMTLIESSGLNPVQILTDLRRRHASGEKNIGFNVKKSSIRDMVSDNVVQPLLVTVSALRLASEQVRCILKIDDMVSAVR</sequence>
<keyword evidence="12" id="KW-1185">Reference proteome</keyword>
<dbReference type="NCBIfam" id="TIGR02342">
    <property type="entry name" value="chap_CCT_delta"/>
    <property type="match status" value="1"/>
</dbReference>
<protein>
    <recommendedName>
        <fullName evidence="3 9">T-complex protein 1 subunit delta</fullName>
    </recommendedName>
</protein>
<dbReference type="PROSITE" id="PS00750">
    <property type="entry name" value="TCP1_1"/>
    <property type="match status" value="1"/>
</dbReference>
<keyword evidence="4" id="KW-0963">Cytoplasm</keyword>
<evidence type="ECO:0000256" key="5">
    <source>
        <dbReference type="ARBA" id="ARBA00022741"/>
    </source>
</evidence>
<proteinExistence type="inferred from homology"/>
<dbReference type="InterPro" id="IPR012717">
    <property type="entry name" value="Chap_CCT_delta"/>
</dbReference>
<dbReference type="PROSITE" id="PS00995">
    <property type="entry name" value="TCP1_3"/>
    <property type="match status" value="1"/>
</dbReference>
<dbReference type="OrthoDB" id="10248520at2759"/>
<dbReference type="AlphaFoldDB" id="A0A0C2MH26"/>
<dbReference type="Gene3D" id="3.50.7.10">
    <property type="entry name" value="GroEL"/>
    <property type="match status" value="1"/>
</dbReference>
<reference evidence="11 12" key="1">
    <citation type="journal article" date="2014" name="Genome Biol. Evol.">
        <title>The genome of the myxosporean Thelohanellus kitauei shows adaptations to nutrient acquisition within its fish host.</title>
        <authorList>
            <person name="Yang Y."/>
            <person name="Xiong J."/>
            <person name="Zhou Z."/>
            <person name="Huo F."/>
            <person name="Miao W."/>
            <person name="Ran C."/>
            <person name="Liu Y."/>
            <person name="Zhang J."/>
            <person name="Feng J."/>
            <person name="Wang M."/>
            <person name="Wang M."/>
            <person name="Wang L."/>
            <person name="Yao B."/>
        </authorList>
    </citation>
    <scope>NUCLEOTIDE SEQUENCE [LARGE SCALE GENOMIC DNA]</scope>
    <source>
        <strain evidence="11">Wuqing</strain>
    </source>
</reference>
<dbReference type="InterPro" id="IPR054827">
    <property type="entry name" value="thermosome_alpha"/>
</dbReference>
<dbReference type="InterPro" id="IPR027410">
    <property type="entry name" value="TCP-1-like_intermed_sf"/>
</dbReference>
<evidence type="ECO:0000256" key="4">
    <source>
        <dbReference type="ARBA" id="ARBA00022490"/>
    </source>
</evidence>
<dbReference type="GO" id="GO:0005524">
    <property type="term" value="F:ATP binding"/>
    <property type="evidence" value="ECO:0007669"/>
    <property type="project" value="UniProtKB-KW"/>
</dbReference>
<dbReference type="Proteomes" id="UP000031668">
    <property type="component" value="Unassembled WGS sequence"/>
</dbReference>
<dbReference type="NCBIfam" id="NF041083">
    <property type="entry name" value="thermosome_beta"/>
    <property type="match status" value="1"/>
</dbReference>
<keyword evidence="6 8" id="KW-0067">ATP-binding</keyword>
<name>A0A0C2MH26_THEKT</name>
<accession>A0A0C2MH26</accession>
<evidence type="ECO:0000313" key="12">
    <source>
        <dbReference type="Proteomes" id="UP000031668"/>
    </source>
</evidence>
<evidence type="ECO:0000256" key="10">
    <source>
        <dbReference type="SAM" id="MobiDB-lite"/>
    </source>
</evidence>
<comment type="subcellular location">
    <subcellularLocation>
        <location evidence="1">Cytoplasm</location>
    </subcellularLocation>
</comment>
<dbReference type="Pfam" id="PF00118">
    <property type="entry name" value="Cpn60_TCP1"/>
    <property type="match status" value="1"/>
</dbReference>
<dbReference type="OMA" id="HPAANMI"/>
<evidence type="ECO:0000256" key="1">
    <source>
        <dbReference type="ARBA" id="ARBA00004496"/>
    </source>
</evidence>
<feature type="compositionally biased region" description="Polar residues" evidence="10">
    <location>
        <begin position="1"/>
        <end position="13"/>
    </location>
</feature>
<keyword evidence="7 8" id="KW-0143">Chaperone</keyword>
<dbReference type="InterPro" id="IPR017998">
    <property type="entry name" value="Chaperone_TCP-1"/>
</dbReference>
<dbReference type="InterPro" id="IPR027413">
    <property type="entry name" value="GROEL-like_equatorial_sf"/>
</dbReference>
<dbReference type="SUPFAM" id="SSF52029">
    <property type="entry name" value="GroEL apical domain-like"/>
    <property type="match status" value="1"/>
</dbReference>
<dbReference type="InterPro" id="IPR002423">
    <property type="entry name" value="Cpn60/GroEL/TCP-1"/>
</dbReference>
<dbReference type="EMBL" id="JWZT01005390">
    <property type="protein sequence ID" value="KII60971.1"/>
    <property type="molecule type" value="Genomic_DNA"/>
</dbReference>
<dbReference type="InterPro" id="IPR053374">
    <property type="entry name" value="TCP-1_chaperonin"/>
</dbReference>
<dbReference type="PANTHER" id="PTHR11353">
    <property type="entry name" value="CHAPERONIN"/>
    <property type="match status" value="1"/>
</dbReference>
<feature type="region of interest" description="Disordered" evidence="10">
    <location>
        <begin position="1"/>
        <end position="25"/>
    </location>
</feature>
<evidence type="ECO:0000256" key="8">
    <source>
        <dbReference type="RuleBase" id="RU004187"/>
    </source>
</evidence>
<evidence type="ECO:0000256" key="3">
    <source>
        <dbReference type="ARBA" id="ARBA00016107"/>
    </source>
</evidence>
<dbReference type="GO" id="GO:0051082">
    <property type="term" value="F:unfolded protein binding"/>
    <property type="evidence" value="ECO:0007669"/>
    <property type="project" value="InterPro"/>
</dbReference>
<dbReference type="GO" id="GO:0005737">
    <property type="term" value="C:cytoplasm"/>
    <property type="evidence" value="ECO:0007669"/>
    <property type="project" value="UniProtKB-SubCell"/>
</dbReference>
<evidence type="ECO:0000313" key="11">
    <source>
        <dbReference type="EMBL" id="KII60971.1"/>
    </source>
</evidence>
<evidence type="ECO:0000256" key="7">
    <source>
        <dbReference type="ARBA" id="ARBA00023186"/>
    </source>
</evidence>
<evidence type="ECO:0000256" key="6">
    <source>
        <dbReference type="ARBA" id="ARBA00022840"/>
    </source>
</evidence>
<dbReference type="GO" id="GO:0016887">
    <property type="term" value="F:ATP hydrolysis activity"/>
    <property type="evidence" value="ECO:0007669"/>
    <property type="project" value="InterPro"/>
</dbReference>
<evidence type="ECO:0000256" key="2">
    <source>
        <dbReference type="ARBA" id="ARBA00008020"/>
    </source>
</evidence>
<dbReference type="CDD" id="cd03338">
    <property type="entry name" value="TCP1_delta"/>
    <property type="match status" value="1"/>
</dbReference>
<dbReference type="PRINTS" id="PR00304">
    <property type="entry name" value="TCOMPLEXTCP1"/>
</dbReference>
<dbReference type="SUPFAM" id="SSF54849">
    <property type="entry name" value="GroEL-intermediate domain like"/>
    <property type="match status" value="1"/>
</dbReference>
<organism evidence="11 12">
    <name type="scientific">Thelohanellus kitauei</name>
    <name type="common">Myxosporean</name>
    <dbReference type="NCBI Taxonomy" id="669202"/>
    <lineage>
        <taxon>Eukaryota</taxon>
        <taxon>Metazoa</taxon>
        <taxon>Cnidaria</taxon>
        <taxon>Myxozoa</taxon>
        <taxon>Myxosporea</taxon>
        <taxon>Bivalvulida</taxon>
        <taxon>Platysporina</taxon>
        <taxon>Myxobolidae</taxon>
        <taxon>Thelohanellus</taxon>
    </lineage>
</organism>
<dbReference type="NCBIfam" id="NF041082">
    <property type="entry name" value="thermosome_alpha"/>
    <property type="match status" value="1"/>
</dbReference>
<gene>
    <name evidence="11" type="ORF">RF11_13944</name>
</gene>
<dbReference type="Gene3D" id="3.30.260.10">
    <property type="entry name" value="TCP-1-like chaperonin intermediate domain"/>
    <property type="match status" value="1"/>
</dbReference>
<dbReference type="GO" id="GO:0140662">
    <property type="term" value="F:ATP-dependent protein folding chaperone"/>
    <property type="evidence" value="ECO:0007669"/>
    <property type="project" value="InterPro"/>
</dbReference>